<evidence type="ECO:0000313" key="3">
    <source>
        <dbReference type="Proteomes" id="UP001205740"/>
    </source>
</evidence>
<dbReference type="InterPro" id="IPR036866">
    <property type="entry name" value="RibonucZ/Hydroxyglut_hydro"/>
</dbReference>
<dbReference type="RefSeq" id="WP_253656495.1">
    <property type="nucleotide sequence ID" value="NZ_BAAAOE010000003.1"/>
</dbReference>
<proteinExistence type="predicted"/>
<gene>
    <name evidence="2" type="ORF">LX12_004137</name>
</gene>
<dbReference type="InterPro" id="IPR050114">
    <property type="entry name" value="UPF0173_UPF0282_UlaG_hydrolase"/>
</dbReference>
<comment type="caution">
    <text evidence="2">The sequence shown here is derived from an EMBL/GenBank/DDBJ whole genome shotgun (WGS) entry which is preliminary data.</text>
</comment>
<dbReference type="Gene3D" id="3.60.15.10">
    <property type="entry name" value="Ribonuclease Z/Hydroxyacylglutathione hydrolase-like"/>
    <property type="match status" value="1"/>
</dbReference>
<keyword evidence="3" id="KW-1185">Reference proteome</keyword>
<evidence type="ECO:0000313" key="2">
    <source>
        <dbReference type="EMBL" id="MCP2162925.1"/>
    </source>
</evidence>
<dbReference type="PANTHER" id="PTHR43546">
    <property type="entry name" value="UPF0173 METAL-DEPENDENT HYDROLASE MJ1163-RELATED"/>
    <property type="match status" value="1"/>
</dbReference>
<accession>A0ABT1H8H4</accession>
<dbReference type="Pfam" id="PF12706">
    <property type="entry name" value="Lactamase_B_2"/>
    <property type="match status" value="1"/>
</dbReference>
<organism evidence="2 3">
    <name type="scientific">Williamsia serinedens</name>
    <dbReference type="NCBI Taxonomy" id="391736"/>
    <lineage>
        <taxon>Bacteria</taxon>
        <taxon>Bacillati</taxon>
        <taxon>Actinomycetota</taxon>
        <taxon>Actinomycetes</taxon>
        <taxon>Mycobacteriales</taxon>
        <taxon>Nocardiaceae</taxon>
        <taxon>Williamsia</taxon>
    </lineage>
</organism>
<name>A0ABT1H8H4_9NOCA</name>
<sequence length="255" mass="26956">MAVALTWWGHATATVVDSGVRVLTDPVLTDGVAHLHRRRGSRPPGASRRADVVLVSHLHADHLHVRSLAMVDAAAVIVVPRGARDAVAGLVRLRRRDIREVGPGDVIEVGSVCIRAVPAEHDGRRHPLARRHVMPLGYVVEGSSRTYFAGDTDLFDGMAAAVGGCDLALLPVGGWGPGLGEGHLTADRAAVAAGRLAARVAVPIHFGTLWPRGLAAVAPDEFLPPGPEFVRAARVHAPSTWARELRPGESLSVDD</sequence>
<dbReference type="InterPro" id="IPR001279">
    <property type="entry name" value="Metallo-B-lactamas"/>
</dbReference>
<dbReference type="EMBL" id="JAMTCG010000009">
    <property type="protein sequence ID" value="MCP2162925.1"/>
    <property type="molecule type" value="Genomic_DNA"/>
</dbReference>
<dbReference type="SUPFAM" id="SSF56281">
    <property type="entry name" value="Metallo-hydrolase/oxidoreductase"/>
    <property type="match status" value="1"/>
</dbReference>
<dbReference type="Proteomes" id="UP001205740">
    <property type="component" value="Unassembled WGS sequence"/>
</dbReference>
<feature type="domain" description="Metallo-beta-lactamase" evidence="1">
    <location>
        <begin position="21"/>
        <end position="206"/>
    </location>
</feature>
<protein>
    <submittedName>
        <fullName evidence="2">L-ascorbate metabolism protein UlaG, beta-lactamase superfamily</fullName>
    </submittedName>
</protein>
<reference evidence="2 3" key="1">
    <citation type="submission" date="2022-06" db="EMBL/GenBank/DDBJ databases">
        <title>Genomic Encyclopedia of Archaeal and Bacterial Type Strains, Phase II (KMG-II): from individual species to whole genera.</title>
        <authorList>
            <person name="Goeker M."/>
        </authorList>
    </citation>
    <scope>NUCLEOTIDE SEQUENCE [LARGE SCALE GENOMIC DNA]</scope>
    <source>
        <strain evidence="2 3">DSM 45037</strain>
    </source>
</reference>
<evidence type="ECO:0000259" key="1">
    <source>
        <dbReference type="Pfam" id="PF12706"/>
    </source>
</evidence>
<dbReference type="PANTHER" id="PTHR43546:SF8">
    <property type="entry name" value="METALLO-BETA-LACTAMASE DOMAIN-CONTAINING PROTEIN"/>
    <property type="match status" value="1"/>
</dbReference>